<dbReference type="GO" id="GO:0005654">
    <property type="term" value="C:nucleoplasm"/>
    <property type="evidence" value="ECO:0007669"/>
    <property type="project" value="TreeGrafter"/>
</dbReference>
<keyword evidence="8" id="KW-0234">DNA repair</keyword>
<dbReference type="GO" id="GO:0006307">
    <property type="term" value="P:DNA alkylation repair"/>
    <property type="evidence" value="ECO:0007669"/>
    <property type="project" value="InterPro"/>
</dbReference>
<dbReference type="GO" id="GO:0046872">
    <property type="term" value="F:metal ion binding"/>
    <property type="evidence" value="ECO:0007669"/>
    <property type="project" value="UniProtKB-KW"/>
</dbReference>
<dbReference type="PROSITE" id="PS51471">
    <property type="entry name" value="FE2OG_OXY"/>
    <property type="match status" value="1"/>
</dbReference>
<dbReference type="SUPFAM" id="SSF51197">
    <property type="entry name" value="Clavaminate synthase-like"/>
    <property type="match status" value="1"/>
</dbReference>
<dbReference type="GO" id="GO:0016787">
    <property type="term" value="F:hydrolase activity"/>
    <property type="evidence" value="ECO:0007669"/>
    <property type="project" value="UniProtKB-ARBA"/>
</dbReference>
<reference evidence="10" key="1">
    <citation type="submission" date="2018-06" db="EMBL/GenBank/DDBJ databases">
        <authorList>
            <person name="Zhirakovskaya E."/>
        </authorList>
    </citation>
    <scope>NUCLEOTIDE SEQUENCE</scope>
</reference>
<dbReference type="Pfam" id="PF13532">
    <property type="entry name" value="2OG-FeII_Oxy_2"/>
    <property type="match status" value="1"/>
</dbReference>
<comment type="cofactor">
    <cofactor evidence="1">
        <name>Fe(2+)</name>
        <dbReference type="ChEBI" id="CHEBI:29033"/>
    </cofactor>
</comment>
<evidence type="ECO:0000256" key="4">
    <source>
        <dbReference type="ARBA" id="ARBA00022842"/>
    </source>
</evidence>
<keyword evidence="6" id="KW-0560">Oxidoreductase</keyword>
<dbReference type="GO" id="GO:0140097">
    <property type="term" value="F:catalytic activity, acting on DNA"/>
    <property type="evidence" value="ECO:0007669"/>
    <property type="project" value="UniProtKB-ARBA"/>
</dbReference>
<dbReference type="AlphaFoldDB" id="A0A3B0TFM9"/>
<dbReference type="EMBL" id="UOEL01000135">
    <property type="protein sequence ID" value="VAW16728.1"/>
    <property type="molecule type" value="Genomic_DNA"/>
</dbReference>
<keyword evidence="5" id="KW-0223">Dioxygenase</keyword>
<evidence type="ECO:0000256" key="1">
    <source>
        <dbReference type="ARBA" id="ARBA00001954"/>
    </source>
</evidence>
<accession>A0A3B0TFM9</accession>
<dbReference type="GO" id="GO:0032451">
    <property type="term" value="F:demethylase activity"/>
    <property type="evidence" value="ECO:0007669"/>
    <property type="project" value="UniProtKB-ARBA"/>
</dbReference>
<evidence type="ECO:0000313" key="10">
    <source>
        <dbReference type="EMBL" id="VAW16728.1"/>
    </source>
</evidence>
<dbReference type="InterPro" id="IPR027450">
    <property type="entry name" value="AlkB-like"/>
</dbReference>
<dbReference type="InterPro" id="IPR037151">
    <property type="entry name" value="AlkB-like_sf"/>
</dbReference>
<keyword evidence="7" id="KW-0408">Iron</keyword>
<feature type="domain" description="Fe2OG dioxygenase" evidence="9">
    <location>
        <begin position="104"/>
        <end position="202"/>
    </location>
</feature>
<dbReference type="PANTHER" id="PTHR31212">
    <property type="entry name" value="ALPHA-KETOGLUTARATE-DEPENDENT DIOXYGENASE ALKB HOMOLOG 3"/>
    <property type="match status" value="1"/>
</dbReference>
<dbReference type="InterPro" id="IPR032854">
    <property type="entry name" value="ALKBH3"/>
</dbReference>
<evidence type="ECO:0000259" key="9">
    <source>
        <dbReference type="PROSITE" id="PS51471"/>
    </source>
</evidence>
<keyword evidence="3" id="KW-0227">DNA damage</keyword>
<proteinExistence type="predicted"/>
<evidence type="ECO:0000256" key="2">
    <source>
        <dbReference type="ARBA" id="ARBA00022723"/>
    </source>
</evidence>
<keyword evidence="4" id="KW-0460">Magnesium</keyword>
<gene>
    <name evidence="10" type="ORF">MNBD_BACTEROID03-20</name>
</gene>
<name>A0A3B0TFM9_9ZZZZ</name>
<dbReference type="GO" id="GO:0051213">
    <property type="term" value="F:dioxygenase activity"/>
    <property type="evidence" value="ECO:0007669"/>
    <property type="project" value="UniProtKB-KW"/>
</dbReference>
<evidence type="ECO:0000256" key="6">
    <source>
        <dbReference type="ARBA" id="ARBA00023002"/>
    </source>
</evidence>
<dbReference type="PANTHER" id="PTHR31212:SF4">
    <property type="entry name" value="ALPHA-KETOGLUTARATE-DEPENDENT DIOXYGENASE ALKB HOMOLOG 3"/>
    <property type="match status" value="1"/>
</dbReference>
<evidence type="ECO:0000256" key="7">
    <source>
        <dbReference type="ARBA" id="ARBA00023004"/>
    </source>
</evidence>
<sequence>MIKSSGLFLNKIHLDLPDCDITYYPSFIDSKEADSYFKVFMKTIAWRQDDIKVFGKVYAQPRLTALYGNNQKSYSYSNITMQPHEFTTELLEIKEKIEIGANLCFTSCLLNLYRDGKDSNGWHTDNEKELGENPAIASITLGQERYFHLKHRTKKELKHKILLAHGSLLLMQGKTQHHWLHQIPKTARQVKERINLTFRVIG</sequence>
<evidence type="ECO:0000256" key="3">
    <source>
        <dbReference type="ARBA" id="ARBA00022763"/>
    </source>
</evidence>
<keyword evidence="2" id="KW-0479">Metal-binding</keyword>
<dbReference type="InterPro" id="IPR005123">
    <property type="entry name" value="Oxoglu/Fe-dep_dioxygenase_dom"/>
</dbReference>
<protein>
    <submittedName>
        <fullName evidence="10">Alkylated DNA repair protein</fullName>
    </submittedName>
</protein>
<dbReference type="Gene3D" id="2.60.120.590">
    <property type="entry name" value="Alpha-ketoglutarate-dependent dioxygenase AlkB-like"/>
    <property type="match status" value="1"/>
</dbReference>
<evidence type="ECO:0000256" key="8">
    <source>
        <dbReference type="ARBA" id="ARBA00023204"/>
    </source>
</evidence>
<dbReference type="GO" id="GO:0016705">
    <property type="term" value="F:oxidoreductase activity, acting on paired donors, with incorporation or reduction of molecular oxygen"/>
    <property type="evidence" value="ECO:0007669"/>
    <property type="project" value="UniProtKB-ARBA"/>
</dbReference>
<organism evidence="10">
    <name type="scientific">hydrothermal vent metagenome</name>
    <dbReference type="NCBI Taxonomy" id="652676"/>
    <lineage>
        <taxon>unclassified sequences</taxon>
        <taxon>metagenomes</taxon>
        <taxon>ecological metagenomes</taxon>
    </lineage>
</organism>
<dbReference type="FunFam" id="2.60.120.590:FF:000004">
    <property type="entry name" value="DNA oxidative demethylase ALKBH2"/>
    <property type="match status" value="1"/>
</dbReference>
<evidence type="ECO:0000256" key="5">
    <source>
        <dbReference type="ARBA" id="ARBA00022964"/>
    </source>
</evidence>
<dbReference type="GO" id="GO:0005739">
    <property type="term" value="C:mitochondrion"/>
    <property type="evidence" value="ECO:0007669"/>
    <property type="project" value="TreeGrafter"/>
</dbReference>